<keyword evidence="7" id="KW-0444">Lipid biosynthesis</keyword>
<reference evidence="10" key="1">
    <citation type="submission" date="2023-03" db="EMBL/GenBank/DDBJ databases">
        <title>Andean soil-derived lignocellulolytic bacterial consortium as a source of novel taxa and putative plastic-active enzymes.</title>
        <authorList>
            <person name="Diaz-Garcia L."/>
            <person name="Chuvochina M."/>
            <person name="Feuerriegel G."/>
            <person name="Bunk B."/>
            <person name="Sproer C."/>
            <person name="Streit W.R."/>
            <person name="Rodriguez L.M."/>
            <person name="Overmann J."/>
            <person name="Jimenez D.J."/>
        </authorList>
    </citation>
    <scope>NUCLEOTIDE SEQUENCE</scope>
    <source>
        <strain evidence="10">MAG 4610</strain>
    </source>
</reference>
<dbReference type="AlphaFoldDB" id="A0AAJ6B421"/>
<comment type="cofactor">
    <cofactor evidence="1">
        <name>Mg(2+)</name>
        <dbReference type="ChEBI" id="CHEBI:18420"/>
    </cofactor>
</comment>
<dbReference type="GO" id="GO:0005524">
    <property type="term" value="F:ATP binding"/>
    <property type="evidence" value="ECO:0007669"/>
    <property type="project" value="UniProtKB-KW"/>
</dbReference>
<dbReference type="SMART" id="SM00046">
    <property type="entry name" value="DAGKc"/>
    <property type="match status" value="1"/>
</dbReference>
<dbReference type="InterPro" id="IPR045540">
    <property type="entry name" value="YegS/DAGK_C"/>
</dbReference>
<dbReference type="Gene3D" id="2.60.200.40">
    <property type="match status" value="1"/>
</dbReference>
<evidence type="ECO:0000256" key="7">
    <source>
        <dbReference type="ARBA" id="ARBA00023209"/>
    </source>
</evidence>
<dbReference type="Pfam" id="PF19279">
    <property type="entry name" value="YegS_C"/>
    <property type="match status" value="1"/>
</dbReference>
<evidence type="ECO:0000256" key="1">
    <source>
        <dbReference type="ARBA" id="ARBA00001946"/>
    </source>
</evidence>
<dbReference type="NCBIfam" id="NF008882">
    <property type="entry name" value="PRK11914.1"/>
    <property type="match status" value="1"/>
</dbReference>
<evidence type="ECO:0000256" key="3">
    <source>
        <dbReference type="ARBA" id="ARBA00022679"/>
    </source>
</evidence>
<proteinExistence type="inferred from homology"/>
<organism evidence="10 11">
    <name type="scientific">Candidatus Microbacterium phytovorans</name>
    <dbReference type="NCBI Taxonomy" id="3121374"/>
    <lineage>
        <taxon>Bacteria</taxon>
        <taxon>Bacillati</taxon>
        <taxon>Actinomycetota</taxon>
        <taxon>Actinomycetes</taxon>
        <taxon>Micrococcales</taxon>
        <taxon>Microbacteriaceae</taxon>
        <taxon>Microbacterium</taxon>
    </lineage>
</organism>
<dbReference type="SUPFAM" id="SSF111331">
    <property type="entry name" value="NAD kinase/diacylglycerol kinase-like"/>
    <property type="match status" value="1"/>
</dbReference>
<evidence type="ECO:0000259" key="9">
    <source>
        <dbReference type="PROSITE" id="PS50146"/>
    </source>
</evidence>
<keyword evidence="5 10" id="KW-0418">Kinase</keyword>
<evidence type="ECO:0000256" key="5">
    <source>
        <dbReference type="ARBA" id="ARBA00022777"/>
    </source>
</evidence>
<keyword evidence="8" id="KW-1208">Phospholipid metabolism</keyword>
<dbReference type="EC" id="2.7.1.107" evidence="10"/>
<comment type="similarity">
    <text evidence="2">Belongs to the diacylglycerol/lipid kinase family.</text>
</comment>
<dbReference type="InterPro" id="IPR016064">
    <property type="entry name" value="NAD/diacylglycerol_kinase_sf"/>
</dbReference>
<dbReference type="EMBL" id="CP119321">
    <property type="protein sequence ID" value="WEK13852.1"/>
    <property type="molecule type" value="Genomic_DNA"/>
</dbReference>
<dbReference type="InterPro" id="IPR001206">
    <property type="entry name" value="Diacylglycerol_kinase_cat_dom"/>
</dbReference>
<keyword evidence="7" id="KW-0443">Lipid metabolism</keyword>
<evidence type="ECO:0000256" key="2">
    <source>
        <dbReference type="ARBA" id="ARBA00005983"/>
    </source>
</evidence>
<protein>
    <submittedName>
        <fullName evidence="10">Diacylglycerol kinase</fullName>
        <ecNumber evidence="10">2.7.1.107</ecNumber>
    </submittedName>
</protein>
<evidence type="ECO:0000313" key="11">
    <source>
        <dbReference type="Proteomes" id="UP001213972"/>
    </source>
</evidence>
<dbReference type="GO" id="GO:0005886">
    <property type="term" value="C:plasma membrane"/>
    <property type="evidence" value="ECO:0007669"/>
    <property type="project" value="TreeGrafter"/>
</dbReference>
<name>A0AAJ6B421_9MICO</name>
<keyword evidence="6" id="KW-0067">ATP-binding</keyword>
<feature type="domain" description="DAGKc" evidence="9">
    <location>
        <begin position="1"/>
        <end position="129"/>
    </location>
</feature>
<evidence type="ECO:0000313" key="10">
    <source>
        <dbReference type="EMBL" id="WEK13852.1"/>
    </source>
</evidence>
<dbReference type="PANTHER" id="PTHR12358">
    <property type="entry name" value="SPHINGOSINE KINASE"/>
    <property type="match status" value="1"/>
</dbReference>
<evidence type="ECO:0000256" key="8">
    <source>
        <dbReference type="ARBA" id="ARBA00023264"/>
    </source>
</evidence>
<dbReference type="GO" id="GO:0004143">
    <property type="term" value="F:ATP-dependent diacylglycerol kinase activity"/>
    <property type="evidence" value="ECO:0007669"/>
    <property type="project" value="UniProtKB-EC"/>
</dbReference>
<accession>A0AAJ6B421</accession>
<evidence type="ECO:0000256" key="4">
    <source>
        <dbReference type="ARBA" id="ARBA00022741"/>
    </source>
</evidence>
<dbReference type="Pfam" id="PF00781">
    <property type="entry name" value="DAGK_cat"/>
    <property type="match status" value="1"/>
</dbReference>
<keyword evidence="7" id="KW-0594">Phospholipid biosynthesis</keyword>
<dbReference type="Proteomes" id="UP001213972">
    <property type="component" value="Chromosome"/>
</dbReference>
<dbReference type="Gene3D" id="3.40.50.10330">
    <property type="entry name" value="Probable inorganic polyphosphate/atp-NAD kinase, domain 1"/>
    <property type="match status" value="1"/>
</dbReference>
<dbReference type="InterPro" id="IPR050187">
    <property type="entry name" value="Lipid_Phosphate_FormReg"/>
</dbReference>
<keyword evidence="4" id="KW-0547">Nucleotide-binding</keyword>
<dbReference type="PANTHER" id="PTHR12358:SF106">
    <property type="entry name" value="LIPID KINASE YEGS"/>
    <property type="match status" value="1"/>
</dbReference>
<evidence type="ECO:0000256" key="6">
    <source>
        <dbReference type="ARBA" id="ARBA00022840"/>
    </source>
</evidence>
<dbReference type="GO" id="GO:0008654">
    <property type="term" value="P:phospholipid biosynthetic process"/>
    <property type="evidence" value="ECO:0007669"/>
    <property type="project" value="UniProtKB-KW"/>
</dbReference>
<dbReference type="InterPro" id="IPR017438">
    <property type="entry name" value="ATP-NAD_kinase_N"/>
</dbReference>
<dbReference type="PROSITE" id="PS50146">
    <property type="entry name" value="DAGK"/>
    <property type="match status" value="1"/>
</dbReference>
<sequence length="299" mass="31075">MDVALLVNPAARAGAHTVVVDEVTARLRAHGIRVAVISGGSAADSSTLLRAALDVGTDAVLVAGGDGTVNLAIQELAGTDTPLGIVPVGTGNDFAAALGLRELRAEATAAAVIAGRTRRVDLARATRADGSSRLYATVLAAGFDSKVNDRANGMTWPRGHSRYDIAVLIEFLRLRDLPFRVELEDADGDVEVLDGPLVLASVGNGPTYGGGIRICPEAMLDDGLLDVTLVRPAGRLRLLRLLPRVYRGTHASSPDVVMRRARAVRLDAPALTAYADGDPLGALPVRVDAVPGALTVFTA</sequence>
<keyword evidence="3 10" id="KW-0808">Transferase</keyword>
<gene>
    <name evidence="10" type="ORF">P0Y48_01150</name>
</gene>